<feature type="compositionally biased region" description="Basic residues" evidence="1">
    <location>
        <begin position="33"/>
        <end position="42"/>
    </location>
</feature>
<comment type="caution">
    <text evidence="3">The sequence shown here is derived from an EMBL/GenBank/DDBJ whole genome shotgun (WGS) entry which is preliminary data.</text>
</comment>
<feature type="compositionally biased region" description="Low complexity" evidence="1">
    <location>
        <begin position="287"/>
        <end position="296"/>
    </location>
</feature>
<keyword evidence="2" id="KW-0732">Signal</keyword>
<dbReference type="Proteomes" id="UP000019335">
    <property type="component" value="Chromosome 12"/>
</dbReference>
<feature type="chain" id="PRO_5004904214" evidence="2">
    <location>
        <begin position="21"/>
        <end position="312"/>
    </location>
</feature>
<sequence length="312" mass="33525">MLSYLIAFLLFLLGLKLWEMHQDNPSREQAKAHICHKKKKKGAKADEMPSAGAGGSNSSTRTAKITAGHYTKGGEAAICVDATQRESSLPSTTVVKLSSTAKLRKVKRKGTAESQSKEEVSESRNGKLSCENGASEATGPTMGSPTNSAKRKHGRQKHADDGEQGQESQGSSTGLWSDLIAAAAVPPKDLSTEARESTRVPADTGQSLAQKTEEEERRRRRERRKRRKKEKENVEAELDPWAAFASALLEAEIPQGAYNAGSVPGGILLRRSLEEKPRKRKGKPGRRPGTLGARAAGAGGILGSGRGEYTRA</sequence>
<evidence type="ECO:0000256" key="2">
    <source>
        <dbReference type="SAM" id="SignalP"/>
    </source>
</evidence>
<name>W7TGC5_9STRA</name>
<gene>
    <name evidence="3" type="ORF">Naga_100490g7</name>
</gene>
<feature type="region of interest" description="Disordered" evidence="1">
    <location>
        <begin position="29"/>
        <end position="61"/>
    </location>
</feature>
<dbReference type="EMBL" id="AZIL01001054">
    <property type="protein sequence ID" value="EWM25167.1"/>
    <property type="molecule type" value="Genomic_DNA"/>
</dbReference>
<accession>W7TGC5</accession>
<proteinExistence type="predicted"/>
<evidence type="ECO:0000313" key="4">
    <source>
        <dbReference type="Proteomes" id="UP000019335"/>
    </source>
</evidence>
<feature type="compositionally biased region" description="Basic and acidic residues" evidence="1">
    <location>
        <begin position="115"/>
        <end position="125"/>
    </location>
</feature>
<feature type="region of interest" description="Disordered" evidence="1">
    <location>
        <begin position="101"/>
        <end position="235"/>
    </location>
</feature>
<feature type="signal peptide" evidence="2">
    <location>
        <begin position="1"/>
        <end position="20"/>
    </location>
</feature>
<dbReference type="AlphaFoldDB" id="W7TGC5"/>
<feature type="compositionally biased region" description="Basic residues" evidence="1">
    <location>
        <begin position="218"/>
        <end position="229"/>
    </location>
</feature>
<reference evidence="3 4" key="1">
    <citation type="journal article" date="2014" name="Mol. Plant">
        <title>Chromosome Scale Genome Assembly and Transcriptome Profiling of Nannochloropsis gaditana in Nitrogen Depletion.</title>
        <authorList>
            <person name="Corteggiani Carpinelli E."/>
            <person name="Telatin A."/>
            <person name="Vitulo N."/>
            <person name="Forcato C."/>
            <person name="D'Angelo M."/>
            <person name="Schiavon R."/>
            <person name="Vezzi A."/>
            <person name="Giacometti G.M."/>
            <person name="Morosinotto T."/>
            <person name="Valle G."/>
        </authorList>
    </citation>
    <scope>NUCLEOTIDE SEQUENCE [LARGE SCALE GENOMIC DNA]</scope>
    <source>
        <strain evidence="3 4">B-31</strain>
    </source>
</reference>
<evidence type="ECO:0000313" key="3">
    <source>
        <dbReference type="EMBL" id="EWM25167.1"/>
    </source>
</evidence>
<evidence type="ECO:0000256" key="1">
    <source>
        <dbReference type="SAM" id="MobiDB-lite"/>
    </source>
</evidence>
<feature type="compositionally biased region" description="Polar residues" evidence="1">
    <location>
        <begin position="165"/>
        <end position="175"/>
    </location>
</feature>
<protein>
    <submittedName>
        <fullName evidence="3">Uncharacterized protein</fullName>
    </submittedName>
</protein>
<feature type="compositionally biased region" description="Gly residues" evidence="1">
    <location>
        <begin position="297"/>
        <end position="306"/>
    </location>
</feature>
<feature type="region of interest" description="Disordered" evidence="1">
    <location>
        <begin position="271"/>
        <end position="312"/>
    </location>
</feature>
<organism evidence="3 4">
    <name type="scientific">Nannochloropsis gaditana</name>
    <dbReference type="NCBI Taxonomy" id="72520"/>
    <lineage>
        <taxon>Eukaryota</taxon>
        <taxon>Sar</taxon>
        <taxon>Stramenopiles</taxon>
        <taxon>Ochrophyta</taxon>
        <taxon>Eustigmatophyceae</taxon>
        <taxon>Eustigmatales</taxon>
        <taxon>Monodopsidaceae</taxon>
        <taxon>Nannochloropsis</taxon>
    </lineage>
</organism>
<keyword evidence="4" id="KW-1185">Reference proteome</keyword>